<dbReference type="InterPro" id="IPR036397">
    <property type="entry name" value="RNaseH_sf"/>
</dbReference>
<dbReference type="InterPro" id="IPR009057">
    <property type="entry name" value="Homeodomain-like_sf"/>
</dbReference>
<dbReference type="SUPFAM" id="SSF53098">
    <property type="entry name" value="Ribonuclease H-like"/>
    <property type="match status" value="1"/>
</dbReference>
<dbReference type="Proteomes" id="UP000293519">
    <property type="component" value="Unassembled WGS sequence"/>
</dbReference>
<sequence>MVHRNARLAPAGRMILVERVLQGRPISHVAKELGISRQCAHRWMGRFRSQGVTGLIDRSSRPRRSPTATPTTVVSQLLAARQAERIGRDELALRFEVSASTASRIIARAGLPRLHELDPVTGIRIRASRTTQLRYEHDNPGDLIHVDVKKLGRIPDGGGWRIDGPTVIDHDRRRDRARKLGFDFVHVAVDDHSRLAFAQILPDEKGTTCAAFLTAAAAFLAQHGVAIRGVMTDNAKNYVISHAFQDTLKLLGARHVRTRPHCPWQNGKAERFNRTLQENWAYRHPFLTNQARHDALAPWLEHYNYARAHTACGGQPPISRVSPTS</sequence>
<proteinExistence type="predicted"/>
<evidence type="ECO:0000313" key="3">
    <source>
        <dbReference type="Proteomes" id="UP000293519"/>
    </source>
</evidence>
<gene>
    <name evidence="2" type="ORF">EV141_2372</name>
</gene>
<dbReference type="Pfam" id="PF13011">
    <property type="entry name" value="LZ_Tnp_IS481"/>
    <property type="match status" value="1"/>
</dbReference>
<organism evidence="2 3">
    <name type="scientific">Microcella putealis</name>
    <dbReference type="NCBI Taxonomy" id="337005"/>
    <lineage>
        <taxon>Bacteria</taxon>
        <taxon>Bacillati</taxon>
        <taxon>Actinomycetota</taxon>
        <taxon>Actinomycetes</taxon>
        <taxon>Micrococcales</taxon>
        <taxon>Microbacteriaceae</taxon>
        <taxon>Microcella</taxon>
    </lineage>
</organism>
<dbReference type="EMBL" id="SGWW01000005">
    <property type="protein sequence ID" value="RZS54374.1"/>
    <property type="molecule type" value="Genomic_DNA"/>
</dbReference>
<accession>A0A4Q7LJA7</accession>
<dbReference type="PANTHER" id="PTHR35004:SF6">
    <property type="entry name" value="TRANSPOSASE"/>
    <property type="match status" value="1"/>
</dbReference>
<dbReference type="GO" id="GO:0003676">
    <property type="term" value="F:nucleic acid binding"/>
    <property type="evidence" value="ECO:0007669"/>
    <property type="project" value="InterPro"/>
</dbReference>
<evidence type="ECO:0000259" key="1">
    <source>
        <dbReference type="PROSITE" id="PS50994"/>
    </source>
</evidence>
<dbReference type="Gene3D" id="3.30.420.10">
    <property type="entry name" value="Ribonuclease H-like superfamily/Ribonuclease H"/>
    <property type="match status" value="1"/>
</dbReference>
<dbReference type="PANTHER" id="PTHR35004">
    <property type="entry name" value="TRANSPOSASE RV3428C-RELATED"/>
    <property type="match status" value="1"/>
</dbReference>
<keyword evidence="3" id="KW-1185">Reference proteome</keyword>
<dbReference type="AlphaFoldDB" id="A0A4Q7LJA7"/>
<dbReference type="InterPro" id="IPR047656">
    <property type="entry name" value="IS481-like_transpos"/>
</dbReference>
<dbReference type="OrthoDB" id="52928at2"/>
<dbReference type="PROSITE" id="PS50994">
    <property type="entry name" value="INTEGRASE"/>
    <property type="match status" value="1"/>
</dbReference>
<dbReference type="Pfam" id="PF13683">
    <property type="entry name" value="rve_3"/>
    <property type="match status" value="1"/>
</dbReference>
<reference evidence="2 3" key="1">
    <citation type="journal article" date="2015" name="Stand. Genomic Sci.">
        <title>Genomic Encyclopedia of Bacterial and Archaeal Type Strains, Phase III: the genomes of soil and plant-associated and newly described type strains.</title>
        <authorList>
            <person name="Whitman W.B."/>
            <person name="Woyke T."/>
            <person name="Klenk H.P."/>
            <person name="Zhou Y."/>
            <person name="Lilburn T.G."/>
            <person name="Beck B.J."/>
            <person name="De Vos P."/>
            <person name="Vandamme P."/>
            <person name="Eisen J.A."/>
            <person name="Garrity G."/>
            <person name="Hugenholtz P."/>
            <person name="Kyrpides N.C."/>
        </authorList>
    </citation>
    <scope>NUCLEOTIDE SEQUENCE [LARGE SCALE GENOMIC DNA]</scope>
    <source>
        <strain evidence="2 3">CV2</strain>
    </source>
</reference>
<name>A0A4Q7LJA7_9MICO</name>
<feature type="domain" description="Integrase catalytic" evidence="1">
    <location>
        <begin position="151"/>
        <end position="325"/>
    </location>
</feature>
<dbReference type="InterPro" id="IPR001584">
    <property type="entry name" value="Integrase_cat-core"/>
</dbReference>
<dbReference type="NCBIfam" id="NF033577">
    <property type="entry name" value="transpos_IS481"/>
    <property type="match status" value="1"/>
</dbReference>
<dbReference type="InterPro" id="IPR012337">
    <property type="entry name" value="RNaseH-like_sf"/>
</dbReference>
<comment type="caution">
    <text evidence="2">The sequence shown here is derived from an EMBL/GenBank/DDBJ whole genome shotgun (WGS) entry which is preliminary data.</text>
</comment>
<dbReference type="InterPro" id="IPR024967">
    <property type="entry name" value="DNA-bd_IS481-type"/>
</dbReference>
<dbReference type="GO" id="GO:0015074">
    <property type="term" value="P:DNA integration"/>
    <property type="evidence" value="ECO:0007669"/>
    <property type="project" value="InterPro"/>
</dbReference>
<evidence type="ECO:0000313" key="2">
    <source>
        <dbReference type="EMBL" id="RZS54374.1"/>
    </source>
</evidence>
<dbReference type="SUPFAM" id="SSF46689">
    <property type="entry name" value="Homeodomain-like"/>
    <property type="match status" value="1"/>
</dbReference>
<dbReference type="RefSeq" id="WP_130486168.1">
    <property type="nucleotide sequence ID" value="NZ_SGWW01000005.1"/>
</dbReference>
<protein>
    <submittedName>
        <fullName evidence="2">Transposase IS481 family protein</fullName>
    </submittedName>
</protein>